<comment type="cofactor">
    <cofactor evidence="5">
        <name>Zn(2+)</name>
        <dbReference type="ChEBI" id="CHEBI:29105"/>
    </cofactor>
    <text evidence="5">Binds 1 zinc ion per subunit.</text>
</comment>
<evidence type="ECO:0000259" key="8">
    <source>
        <dbReference type="Pfam" id="PF21621"/>
    </source>
</evidence>
<dbReference type="CDD" id="cd07010">
    <property type="entry name" value="cupin_PMI_type_I_N_bac"/>
    <property type="match status" value="1"/>
</dbReference>
<feature type="domain" description="Mannose-6-phosphate isomerase cupin" evidence="8">
    <location>
        <begin position="247"/>
        <end position="323"/>
    </location>
</feature>
<evidence type="ECO:0000313" key="9">
    <source>
        <dbReference type="EMBL" id="ADU26143.1"/>
    </source>
</evidence>
<feature type="binding site" evidence="5">
    <location>
        <position position="122"/>
    </location>
    <ligand>
        <name>Zn(2+)</name>
        <dbReference type="ChEBI" id="CHEBI:29105"/>
    </ligand>
</feature>
<dbReference type="InterPro" id="IPR011051">
    <property type="entry name" value="RmlC_Cupin_sf"/>
</dbReference>
<dbReference type="InterPro" id="IPR046457">
    <property type="entry name" value="PMI_typeI_cat"/>
</dbReference>
<accession>E6U9F2</accession>
<dbReference type="InterPro" id="IPR049071">
    <property type="entry name" value="MPI_cupin_dom"/>
</dbReference>
<dbReference type="SUPFAM" id="SSF51182">
    <property type="entry name" value="RmlC-like cupins"/>
    <property type="match status" value="1"/>
</dbReference>
<organism evidence="9 10">
    <name type="scientific">Ethanoligenens harbinense (strain DSM 18485 / JCM 12961 / CGMCC 1.5033 / YUAN-3)</name>
    <dbReference type="NCBI Taxonomy" id="663278"/>
    <lineage>
        <taxon>Bacteria</taxon>
        <taxon>Bacillati</taxon>
        <taxon>Bacillota</taxon>
        <taxon>Clostridia</taxon>
        <taxon>Eubacteriales</taxon>
        <taxon>Oscillospiraceae</taxon>
        <taxon>Ethanoligenens</taxon>
    </lineage>
</organism>
<dbReference type="InterPro" id="IPR014710">
    <property type="entry name" value="RmlC-like_jellyroll"/>
</dbReference>
<sequence>MKQELIRYPMKMTPAFKDYIWGGDILTTRFHKDSPYARTAESWELSCHPAGQSTIADGPYAGETFVAYADLFGKEVLGKNCERFSEFPILIKLIDANDNLSIQVHPDDAYALKYEHGFGKTEMWYVVDCVPGASLIYGFKKEISAEEFRKRIAENTLLDVLNTVPVHKGDVFMIRSGTIHAIGKGCLVAEIQQSSNLTYRVYDYGRIGKDGKPRELHVEKALAVTSLHPVAEETKSETEHLDGYSRQTLASCPYFTVDLLNVERTAALDVTDVSFQALTCPDGALSLKNGDHVLKMHAGDTVFLPAGSGAYTLTGNGRVLLTHL</sequence>
<dbReference type="PANTHER" id="PTHR42742">
    <property type="entry name" value="TRANSCRIPTIONAL REPRESSOR MPRA"/>
    <property type="match status" value="1"/>
</dbReference>
<keyword evidence="2 5" id="KW-0862">Zinc</keyword>
<proteinExistence type="predicted"/>
<feature type="domain" description="Phosphomannose isomerase type I catalytic" evidence="7">
    <location>
        <begin position="11"/>
        <end position="111"/>
    </location>
</feature>
<evidence type="ECO:0000256" key="4">
    <source>
        <dbReference type="ARBA" id="ARBA00030762"/>
    </source>
</evidence>
<reference evidence="9 10" key="1">
    <citation type="submission" date="2010-12" db="EMBL/GenBank/DDBJ databases">
        <title>Complete sequence of Ethanoligenens harbinense YUAN-3.</title>
        <authorList>
            <person name="Lucas S."/>
            <person name="Copeland A."/>
            <person name="Lapidus A."/>
            <person name="Cheng J.-F."/>
            <person name="Bruce D."/>
            <person name="Goodwin L."/>
            <person name="Pitluck S."/>
            <person name="Chertkov O."/>
            <person name="Misra M."/>
            <person name="Detter J.C."/>
            <person name="Han C."/>
            <person name="Tapia R."/>
            <person name="Land M."/>
            <person name="Hauser L."/>
            <person name="Jeffries C."/>
            <person name="Kyrpides N."/>
            <person name="Ivanova N."/>
            <person name="Mikhailova N."/>
            <person name="Wang A."/>
            <person name="Mouttaki H."/>
            <person name="He Z."/>
            <person name="Zhou J."/>
            <person name="Hemme C.L."/>
            <person name="Woyke T."/>
        </authorList>
    </citation>
    <scope>NUCLEOTIDE SEQUENCE [LARGE SCALE GENOMIC DNA]</scope>
    <source>
        <strain evidence="10">DSM 18485 / JCM 12961 / CGMCC 1.5033 / YUAN-3</strain>
    </source>
</reference>
<name>E6U9F2_ETHHY</name>
<feature type="binding site" evidence="5">
    <location>
        <position position="105"/>
    </location>
    <ligand>
        <name>Zn(2+)</name>
        <dbReference type="ChEBI" id="CHEBI:29105"/>
    </ligand>
</feature>
<keyword evidence="1 5" id="KW-0479">Metal-binding</keyword>
<evidence type="ECO:0000256" key="3">
    <source>
        <dbReference type="ARBA" id="ARBA00029741"/>
    </source>
</evidence>
<evidence type="ECO:0000256" key="2">
    <source>
        <dbReference type="ARBA" id="ARBA00022833"/>
    </source>
</evidence>
<feature type="active site" evidence="6">
    <location>
        <position position="200"/>
    </location>
</feature>
<dbReference type="InterPro" id="IPR014628">
    <property type="entry name" value="Man6P_isomerase_Firm_short"/>
</dbReference>
<dbReference type="KEGG" id="eha:Ethha_0566"/>
<dbReference type="GO" id="GO:0005975">
    <property type="term" value="P:carbohydrate metabolic process"/>
    <property type="evidence" value="ECO:0007669"/>
    <property type="project" value="InterPro"/>
</dbReference>
<dbReference type="EMBL" id="CP002400">
    <property type="protein sequence ID" value="ADU26143.1"/>
    <property type="molecule type" value="Genomic_DNA"/>
</dbReference>
<dbReference type="eggNOG" id="COG1482">
    <property type="taxonomic scope" value="Bacteria"/>
</dbReference>
<keyword evidence="9" id="KW-0413">Isomerase</keyword>
<dbReference type="RefSeq" id="WP_013484515.1">
    <property type="nucleotide sequence ID" value="NC_014828.1"/>
</dbReference>
<dbReference type="Proteomes" id="UP000001551">
    <property type="component" value="Chromosome"/>
</dbReference>
<protein>
    <recommendedName>
        <fullName evidence="3">Phosphohexomutase</fullName>
    </recommendedName>
    <alternativeName>
        <fullName evidence="4">Phosphomannose isomerase</fullName>
    </alternativeName>
</protein>
<keyword evidence="10" id="KW-1185">Reference proteome</keyword>
<dbReference type="STRING" id="663278.Ethha_0566"/>
<dbReference type="InterPro" id="IPR051804">
    <property type="entry name" value="Carb_Metab_Reg_Kinase/Isom"/>
</dbReference>
<evidence type="ECO:0000259" key="7">
    <source>
        <dbReference type="Pfam" id="PF20511"/>
    </source>
</evidence>
<dbReference type="AlphaFoldDB" id="E6U9F2"/>
<feature type="binding site" evidence="5">
    <location>
        <position position="180"/>
    </location>
    <ligand>
        <name>Zn(2+)</name>
        <dbReference type="ChEBI" id="CHEBI:29105"/>
    </ligand>
</feature>
<evidence type="ECO:0000256" key="6">
    <source>
        <dbReference type="PIRSR" id="PIRSR036894-2"/>
    </source>
</evidence>
<gene>
    <name evidence="9" type="ordered locus">Ethha_0566</name>
</gene>
<dbReference type="Pfam" id="PF21621">
    <property type="entry name" value="MPI_cupin_dom"/>
    <property type="match status" value="1"/>
</dbReference>
<dbReference type="Gene3D" id="2.60.120.10">
    <property type="entry name" value="Jelly Rolls"/>
    <property type="match status" value="2"/>
</dbReference>
<evidence type="ECO:0000256" key="1">
    <source>
        <dbReference type="ARBA" id="ARBA00022723"/>
    </source>
</evidence>
<dbReference type="GO" id="GO:0008270">
    <property type="term" value="F:zinc ion binding"/>
    <property type="evidence" value="ECO:0007669"/>
    <property type="project" value="InterPro"/>
</dbReference>
<evidence type="ECO:0000313" key="10">
    <source>
        <dbReference type="Proteomes" id="UP000001551"/>
    </source>
</evidence>
<dbReference type="GO" id="GO:0004476">
    <property type="term" value="F:mannose-6-phosphate isomerase activity"/>
    <property type="evidence" value="ECO:0007669"/>
    <property type="project" value="InterPro"/>
</dbReference>
<dbReference type="PANTHER" id="PTHR42742:SF3">
    <property type="entry name" value="FRUCTOKINASE"/>
    <property type="match status" value="1"/>
</dbReference>
<dbReference type="HOGENOM" id="CLU_020529_0_0_9"/>
<dbReference type="Pfam" id="PF20511">
    <property type="entry name" value="PMI_typeI_cat"/>
    <property type="match status" value="1"/>
</dbReference>
<dbReference type="PIRSF" id="PIRSF036894">
    <property type="entry name" value="PMI_Firm_short"/>
    <property type="match status" value="1"/>
</dbReference>
<evidence type="ECO:0000256" key="5">
    <source>
        <dbReference type="PIRSR" id="PIRSR036894-1"/>
    </source>
</evidence>